<keyword evidence="4" id="KW-0472">Membrane</keyword>
<dbReference type="Pfam" id="PF05036">
    <property type="entry name" value="SPOR"/>
    <property type="match status" value="1"/>
</dbReference>
<keyword evidence="1 7" id="KW-0732">Signal</keyword>
<keyword evidence="4" id="KW-1003">Cell membrane</keyword>
<feature type="compositionally biased region" description="Low complexity" evidence="6">
    <location>
        <begin position="27"/>
        <end position="44"/>
    </location>
</feature>
<evidence type="ECO:0000256" key="3">
    <source>
        <dbReference type="ARBA" id="ARBA00023316"/>
    </source>
</evidence>
<feature type="signal peptide" evidence="7">
    <location>
        <begin position="1"/>
        <end position="29"/>
    </location>
</feature>
<evidence type="ECO:0000256" key="6">
    <source>
        <dbReference type="SAM" id="MobiDB-lite"/>
    </source>
</evidence>
<evidence type="ECO:0000313" key="9">
    <source>
        <dbReference type="EMBL" id="VVP37142.1"/>
    </source>
</evidence>
<dbReference type="SUPFAM" id="SSF50685">
    <property type="entry name" value="Barwin-like endoglucanases"/>
    <property type="match status" value="1"/>
</dbReference>
<dbReference type="PROSITE" id="PS51724">
    <property type="entry name" value="SPOR"/>
    <property type="match status" value="1"/>
</dbReference>
<dbReference type="RefSeq" id="WP_150784881.1">
    <property type="nucleotide sequence ID" value="NZ_CABVII010000024.1"/>
</dbReference>
<dbReference type="InterPro" id="IPR036680">
    <property type="entry name" value="SPOR-like_sf"/>
</dbReference>
<dbReference type="SUPFAM" id="SSF110997">
    <property type="entry name" value="Sporulation related repeat"/>
    <property type="match status" value="1"/>
</dbReference>
<accession>A0A5E7NIN4</accession>
<feature type="chain" id="PRO_5023284316" description="Endolytic peptidoglycan transglycosylase RlpA" evidence="7">
    <location>
        <begin position="30"/>
        <end position="343"/>
    </location>
</feature>
<dbReference type="CDD" id="cd22268">
    <property type="entry name" value="DPBB_RlpA-like"/>
    <property type="match status" value="1"/>
</dbReference>
<dbReference type="GO" id="GO:0071555">
    <property type="term" value="P:cell wall organization"/>
    <property type="evidence" value="ECO:0007669"/>
    <property type="project" value="UniProtKB-KW"/>
</dbReference>
<dbReference type="PANTHER" id="PTHR34183">
    <property type="entry name" value="ENDOLYTIC PEPTIDOGLYCAN TRANSGLYCOSYLASE RLPA"/>
    <property type="match status" value="1"/>
</dbReference>
<dbReference type="EMBL" id="CABVII010000024">
    <property type="protein sequence ID" value="VVP37142.1"/>
    <property type="molecule type" value="Genomic_DNA"/>
</dbReference>
<evidence type="ECO:0000256" key="2">
    <source>
        <dbReference type="ARBA" id="ARBA00023239"/>
    </source>
</evidence>
<name>A0A5E7NIN4_PSEFL</name>
<dbReference type="GO" id="GO:0005886">
    <property type="term" value="C:plasma membrane"/>
    <property type="evidence" value="ECO:0007669"/>
    <property type="project" value="UniProtKB-SubCell"/>
</dbReference>
<keyword evidence="3 4" id="KW-0961">Cell wall biogenesis/degradation</keyword>
<protein>
    <recommendedName>
        <fullName evidence="4">Endolytic peptidoglycan transglycosylase RlpA</fullName>
        <ecNumber evidence="4">4.2.2.-</ecNumber>
    </recommendedName>
</protein>
<dbReference type="HAMAP" id="MF_02071">
    <property type="entry name" value="RlpA"/>
    <property type="match status" value="1"/>
</dbReference>
<dbReference type="GO" id="GO:0008932">
    <property type="term" value="F:lytic endotransglycosylase activity"/>
    <property type="evidence" value="ECO:0007669"/>
    <property type="project" value="UniProtKB-UniRule"/>
</dbReference>
<comment type="function">
    <text evidence="4">Lytic transglycosylase with a strong preference for naked glycan strands that lack stem peptides.</text>
</comment>
<dbReference type="Proteomes" id="UP000385207">
    <property type="component" value="Unassembled WGS sequence"/>
</dbReference>
<dbReference type="Pfam" id="PF03330">
    <property type="entry name" value="DPBB_1"/>
    <property type="match status" value="1"/>
</dbReference>
<keyword evidence="4" id="KW-0564">Palmitate</keyword>
<keyword evidence="4" id="KW-0449">Lipoprotein</keyword>
<organism evidence="9 10">
    <name type="scientific">Pseudomonas fluorescens</name>
    <dbReference type="NCBI Taxonomy" id="294"/>
    <lineage>
        <taxon>Bacteria</taxon>
        <taxon>Pseudomonadati</taxon>
        <taxon>Pseudomonadota</taxon>
        <taxon>Gammaproteobacteria</taxon>
        <taxon>Pseudomonadales</taxon>
        <taxon>Pseudomonadaceae</taxon>
        <taxon>Pseudomonas</taxon>
    </lineage>
</organism>
<dbReference type="NCBIfam" id="TIGR00413">
    <property type="entry name" value="rlpA"/>
    <property type="match status" value="1"/>
</dbReference>
<evidence type="ECO:0000256" key="4">
    <source>
        <dbReference type="HAMAP-Rule" id="MF_02071"/>
    </source>
</evidence>
<evidence type="ECO:0000259" key="8">
    <source>
        <dbReference type="PROSITE" id="PS51724"/>
    </source>
</evidence>
<comment type="similarity">
    <text evidence="4 5">Belongs to the RlpA family.</text>
</comment>
<evidence type="ECO:0000256" key="1">
    <source>
        <dbReference type="ARBA" id="ARBA00022729"/>
    </source>
</evidence>
<comment type="subcellular location">
    <subcellularLocation>
        <location evidence="4">Cell membrane</location>
        <topology evidence="4">Lipid-anchor</topology>
    </subcellularLocation>
</comment>
<feature type="region of interest" description="Disordered" evidence="6">
    <location>
        <begin position="27"/>
        <end position="57"/>
    </location>
</feature>
<evidence type="ECO:0000256" key="5">
    <source>
        <dbReference type="RuleBase" id="RU003495"/>
    </source>
</evidence>
<dbReference type="InterPro" id="IPR034718">
    <property type="entry name" value="RlpA"/>
</dbReference>
<feature type="domain" description="SPOR" evidence="8">
    <location>
        <begin position="262"/>
        <end position="343"/>
    </location>
</feature>
<dbReference type="PROSITE" id="PS51257">
    <property type="entry name" value="PROKAR_LIPOPROTEIN"/>
    <property type="match status" value="1"/>
</dbReference>
<dbReference type="OrthoDB" id="9779128at2"/>
<proteinExistence type="inferred from homology"/>
<dbReference type="Gene3D" id="3.30.70.1070">
    <property type="entry name" value="Sporulation related repeat"/>
    <property type="match status" value="1"/>
</dbReference>
<dbReference type="Gene3D" id="2.40.40.10">
    <property type="entry name" value="RlpA-like domain"/>
    <property type="match status" value="1"/>
</dbReference>
<dbReference type="PANTHER" id="PTHR34183:SF1">
    <property type="entry name" value="ENDOLYTIC PEPTIDOGLYCAN TRANSGLYCOSYLASE RLPA"/>
    <property type="match status" value="1"/>
</dbReference>
<dbReference type="GO" id="GO:0000270">
    <property type="term" value="P:peptidoglycan metabolic process"/>
    <property type="evidence" value="ECO:0007669"/>
    <property type="project" value="UniProtKB-UniRule"/>
</dbReference>
<sequence length="343" mass="36612" precursor="true">MRALPMNKPLKLMACAALTVLVASCSTSRSPTPKSPSSSSSSSTAVRATPGLDINRAHKDGAPWWDVDVSRIPDATPTLHSGPYKANPYTVLGKTYFPQQESKSYVASGTASWYGTKFHGQNTANGEVYDLYGMSAAHKTLPLPSYVRVTNLDNNKTVVLRVNDRGPFYSDRIIDLSYAAAKKLGYAETGTARVKVEGIDPQQWWAAKGRPAPLMLNEPKIAQNNAPVITASAGTVEQWTPPPQQHAAAVVPVPIDAKKNASAPASGQYLQVGAFANPDAAELLRSKLSGMVSAPVFISSIVRNQQTLHRVRLGPIGSPGEIQQVQNSVRLANLGSPSLVTAE</sequence>
<dbReference type="InterPro" id="IPR036908">
    <property type="entry name" value="RlpA-like_sf"/>
</dbReference>
<dbReference type="InterPro" id="IPR007730">
    <property type="entry name" value="SPOR-like_dom"/>
</dbReference>
<reference evidence="9 10" key="1">
    <citation type="submission" date="2019-09" db="EMBL/GenBank/DDBJ databases">
        <authorList>
            <person name="Chandra G."/>
            <person name="Truman W A."/>
        </authorList>
    </citation>
    <scope>NUCLEOTIDE SEQUENCE [LARGE SCALE GENOMIC DNA]</scope>
    <source>
        <strain evidence="9">PS862</strain>
    </source>
</reference>
<dbReference type="AlphaFoldDB" id="A0A5E7NIN4"/>
<gene>
    <name evidence="9" type="primary">rlpA_2</name>
    <name evidence="4" type="synonym">rlpA</name>
    <name evidence="9" type="ORF">PS862_04682</name>
</gene>
<dbReference type="FunFam" id="2.40.40.10:FF:000003">
    <property type="entry name" value="Endolytic peptidoglycan transglycosylase RlpA"/>
    <property type="match status" value="1"/>
</dbReference>
<dbReference type="InterPro" id="IPR012997">
    <property type="entry name" value="RplA"/>
</dbReference>
<keyword evidence="2 4" id="KW-0456">Lyase</keyword>
<dbReference type="GO" id="GO:0042834">
    <property type="term" value="F:peptidoglycan binding"/>
    <property type="evidence" value="ECO:0007669"/>
    <property type="project" value="InterPro"/>
</dbReference>
<dbReference type="EC" id="4.2.2.-" evidence="4"/>
<dbReference type="InterPro" id="IPR009009">
    <property type="entry name" value="RlpA-like_DPBB"/>
</dbReference>
<evidence type="ECO:0000313" key="10">
    <source>
        <dbReference type="Proteomes" id="UP000385207"/>
    </source>
</evidence>
<evidence type="ECO:0000256" key="7">
    <source>
        <dbReference type="SAM" id="SignalP"/>
    </source>
</evidence>
<dbReference type="GO" id="GO:0009279">
    <property type="term" value="C:cell outer membrane"/>
    <property type="evidence" value="ECO:0007669"/>
    <property type="project" value="TreeGrafter"/>
</dbReference>